<feature type="region of interest" description="Disordered" evidence="6">
    <location>
        <begin position="280"/>
        <end position="411"/>
    </location>
</feature>
<dbReference type="Proteomes" id="UP001172684">
    <property type="component" value="Unassembled WGS sequence"/>
</dbReference>
<gene>
    <name evidence="8" type="ORF">H2201_006774</name>
</gene>
<comment type="subcellular location">
    <subcellularLocation>
        <location evidence="2">Cytoplasm</location>
    </subcellularLocation>
    <subcellularLocation>
        <location evidence="1">Nucleus</location>
    </subcellularLocation>
</comment>
<evidence type="ECO:0000313" key="8">
    <source>
        <dbReference type="EMBL" id="KAJ9660882.1"/>
    </source>
</evidence>
<dbReference type="PANTHER" id="PTHR44313">
    <property type="entry name" value="DNAJ HOMOLOG SUBFAMILY C MEMBER 17"/>
    <property type="match status" value="1"/>
</dbReference>
<accession>A0ABQ9NRA4</accession>
<dbReference type="Pfam" id="PF00226">
    <property type="entry name" value="DnaJ"/>
    <property type="match status" value="1"/>
</dbReference>
<evidence type="ECO:0000256" key="5">
    <source>
        <dbReference type="ARBA" id="ARBA00023242"/>
    </source>
</evidence>
<evidence type="ECO:0000259" key="7">
    <source>
        <dbReference type="PROSITE" id="PS50076"/>
    </source>
</evidence>
<dbReference type="SUPFAM" id="SSF46565">
    <property type="entry name" value="Chaperone J-domain"/>
    <property type="match status" value="1"/>
</dbReference>
<evidence type="ECO:0000256" key="4">
    <source>
        <dbReference type="ARBA" id="ARBA00023186"/>
    </source>
</evidence>
<dbReference type="InterPro" id="IPR012677">
    <property type="entry name" value="Nucleotide-bd_a/b_plait_sf"/>
</dbReference>
<evidence type="ECO:0000256" key="1">
    <source>
        <dbReference type="ARBA" id="ARBA00004123"/>
    </source>
</evidence>
<dbReference type="Gene3D" id="1.10.287.110">
    <property type="entry name" value="DnaJ domain"/>
    <property type="match status" value="1"/>
</dbReference>
<feature type="compositionally biased region" description="Basic and acidic residues" evidence="6">
    <location>
        <begin position="42"/>
        <end position="56"/>
    </location>
</feature>
<sequence length="411" mass="45701">MPSDTLLEAASSSTDYYALLSLTPSATQPDIRRAYRKTAPRYHPDKNPDDPSAGEKFHQLTTAYEVLYDPEAKALYDARYAARAQAERKREELTGKRKRDVEELEAREMGFKRRKEGEAQEEERREREFRRLAEEGMRRRKAMEEERWRREKGVAENADNTEEGAGAGVADGVHEQPVAVGGENVPGIDRTIKVRWVREGRGEAMDKTRLSELFSKFGNIEHAFLKKDRKERIGERQKKKMVATGIVVYSSIVGAHAAVLDAKSQQGPDWEVLESVSWFEEKEPDSGQHGTSPSAKEQSAPSTPASAAKSNSRRAFPGLDSAPTTPIASFKSREGGLKPKASFESFKSAKLSTPQSSPFGKTAAQSPSLEESTMMRLLSAQRNAQKKQAEEQIRKEEAAAEAAEAQSVTVP</sequence>
<feature type="compositionally biased region" description="Low complexity" evidence="6">
    <location>
        <begin position="299"/>
        <end position="310"/>
    </location>
</feature>
<protein>
    <recommendedName>
        <fullName evidence="7">J domain-containing protein</fullName>
    </recommendedName>
</protein>
<dbReference type="InterPro" id="IPR035979">
    <property type="entry name" value="RBD_domain_sf"/>
</dbReference>
<evidence type="ECO:0000256" key="3">
    <source>
        <dbReference type="ARBA" id="ARBA00022490"/>
    </source>
</evidence>
<keyword evidence="3" id="KW-0963">Cytoplasm</keyword>
<dbReference type="InterPro" id="IPR001623">
    <property type="entry name" value="DnaJ_domain"/>
</dbReference>
<dbReference type="PROSITE" id="PS50076">
    <property type="entry name" value="DNAJ_2"/>
    <property type="match status" value="1"/>
</dbReference>
<dbReference type="SUPFAM" id="SSF54928">
    <property type="entry name" value="RNA-binding domain, RBD"/>
    <property type="match status" value="1"/>
</dbReference>
<feature type="compositionally biased region" description="Basic and acidic residues" evidence="6">
    <location>
        <begin position="387"/>
        <end position="398"/>
    </location>
</feature>
<dbReference type="PRINTS" id="PR00625">
    <property type="entry name" value="JDOMAIN"/>
</dbReference>
<dbReference type="SMART" id="SM00271">
    <property type="entry name" value="DnaJ"/>
    <property type="match status" value="1"/>
</dbReference>
<dbReference type="InterPro" id="IPR036869">
    <property type="entry name" value="J_dom_sf"/>
</dbReference>
<dbReference type="EMBL" id="JAPDRL010000062">
    <property type="protein sequence ID" value="KAJ9660882.1"/>
    <property type="molecule type" value="Genomic_DNA"/>
</dbReference>
<reference evidence="8" key="1">
    <citation type="submission" date="2022-10" db="EMBL/GenBank/DDBJ databases">
        <title>Culturing micro-colonial fungi from biological soil crusts in the Mojave desert and describing Neophaeococcomyces mojavensis, and introducing the new genera and species Taxawa tesnikishii.</title>
        <authorList>
            <person name="Kurbessoian T."/>
            <person name="Stajich J.E."/>
        </authorList>
    </citation>
    <scope>NUCLEOTIDE SEQUENCE</scope>
    <source>
        <strain evidence="8">TK_1</strain>
    </source>
</reference>
<comment type="caution">
    <text evidence="8">The sequence shown here is derived from an EMBL/GenBank/DDBJ whole genome shotgun (WGS) entry which is preliminary data.</text>
</comment>
<feature type="compositionally biased region" description="Polar residues" evidence="6">
    <location>
        <begin position="288"/>
        <end position="297"/>
    </location>
</feature>
<dbReference type="CDD" id="cd06257">
    <property type="entry name" value="DnaJ"/>
    <property type="match status" value="1"/>
</dbReference>
<dbReference type="PANTHER" id="PTHR44313:SF1">
    <property type="entry name" value="DNAJ HOMOLOG SUBFAMILY C MEMBER 17"/>
    <property type="match status" value="1"/>
</dbReference>
<evidence type="ECO:0000256" key="2">
    <source>
        <dbReference type="ARBA" id="ARBA00004496"/>
    </source>
</evidence>
<evidence type="ECO:0000256" key="6">
    <source>
        <dbReference type="SAM" id="MobiDB-lite"/>
    </source>
</evidence>
<dbReference type="InterPro" id="IPR052094">
    <property type="entry name" value="Pre-mRNA-splicing_ERAD"/>
</dbReference>
<dbReference type="Gene3D" id="3.30.70.330">
    <property type="match status" value="1"/>
</dbReference>
<feature type="compositionally biased region" description="Polar residues" evidence="6">
    <location>
        <begin position="350"/>
        <end position="371"/>
    </location>
</feature>
<dbReference type="PROSITE" id="PS00636">
    <property type="entry name" value="DNAJ_1"/>
    <property type="match status" value="1"/>
</dbReference>
<evidence type="ECO:0000313" key="9">
    <source>
        <dbReference type="Proteomes" id="UP001172684"/>
    </source>
</evidence>
<proteinExistence type="predicted"/>
<organism evidence="8 9">
    <name type="scientific">Coniosporium apollinis</name>
    <dbReference type="NCBI Taxonomy" id="61459"/>
    <lineage>
        <taxon>Eukaryota</taxon>
        <taxon>Fungi</taxon>
        <taxon>Dikarya</taxon>
        <taxon>Ascomycota</taxon>
        <taxon>Pezizomycotina</taxon>
        <taxon>Dothideomycetes</taxon>
        <taxon>Dothideomycetes incertae sedis</taxon>
        <taxon>Coniosporium</taxon>
    </lineage>
</organism>
<keyword evidence="9" id="KW-1185">Reference proteome</keyword>
<dbReference type="InterPro" id="IPR018253">
    <property type="entry name" value="DnaJ_domain_CS"/>
</dbReference>
<keyword evidence="4" id="KW-0143">Chaperone</keyword>
<feature type="compositionally biased region" description="Low complexity" evidence="6">
    <location>
        <begin position="400"/>
        <end position="411"/>
    </location>
</feature>
<feature type="domain" description="J" evidence="7">
    <location>
        <begin position="15"/>
        <end position="80"/>
    </location>
</feature>
<name>A0ABQ9NRA4_9PEZI</name>
<feature type="region of interest" description="Disordered" evidence="6">
    <location>
        <begin position="36"/>
        <end position="56"/>
    </location>
</feature>
<keyword evidence="5" id="KW-0539">Nucleus</keyword>